<keyword evidence="5" id="KW-0645">Protease</keyword>
<keyword evidence="6" id="KW-0328">Glycosyltransferase</keyword>
<dbReference type="Proteomes" id="UP000297535">
    <property type="component" value="Unassembled WGS sequence"/>
</dbReference>
<dbReference type="UniPathway" id="UPA00219"/>
<comment type="caution">
    <text evidence="18">The sequence shown here is derived from an EMBL/GenBank/DDBJ whole genome shotgun (WGS) entry which is preliminary data.</text>
</comment>
<feature type="region of interest" description="Disordered" evidence="15">
    <location>
        <begin position="707"/>
        <end position="744"/>
    </location>
</feature>
<dbReference type="GO" id="GO:0009252">
    <property type="term" value="P:peptidoglycan biosynthetic process"/>
    <property type="evidence" value="ECO:0007669"/>
    <property type="project" value="UniProtKB-UniPathway"/>
</dbReference>
<evidence type="ECO:0000313" key="19">
    <source>
        <dbReference type="Proteomes" id="UP000297535"/>
    </source>
</evidence>
<dbReference type="PANTHER" id="PTHR32282">
    <property type="entry name" value="BINDING PROTEIN TRANSPEPTIDASE, PUTATIVE-RELATED"/>
    <property type="match status" value="1"/>
</dbReference>
<gene>
    <name evidence="18" type="ORF">EU555_11595</name>
</gene>
<evidence type="ECO:0000256" key="14">
    <source>
        <dbReference type="ARBA" id="ARBA00049902"/>
    </source>
</evidence>
<dbReference type="InterPro" id="IPR036950">
    <property type="entry name" value="PBP_transglycosylase"/>
</dbReference>
<dbReference type="Pfam" id="PF00912">
    <property type="entry name" value="Transgly"/>
    <property type="match status" value="1"/>
</dbReference>
<evidence type="ECO:0000256" key="1">
    <source>
        <dbReference type="ARBA" id="ARBA00004752"/>
    </source>
</evidence>
<evidence type="ECO:0000256" key="6">
    <source>
        <dbReference type="ARBA" id="ARBA00022676"/>
    </source>
</evidence>
<keyword evidence="10" id="KW-0573">Peptidoglycan synthesis</keyword>
<sequence>MSEWPPESGPDGRPRDWLDLGGPARPAAETGASQAQAASAHVAPAHAGQGHAPQTAAAAPEARFAGFGRTAAGFGARLGPALRGGVLRARATAGRLAGHPATRRAAAATAAAWRTAWRPAAALARRVPWLRVTAAAAALVVGLLLTYTIYALATLPVNGGLTVEPTASALVVRAADGQAFATRGVIKGAKLAPKEVPPVLAKAIVAIEDRRFYDHSGIDLRGLFRAALRNAAAGGTREGGSTLTQQLVRMSYLSQDRTLKRKVQEAVLALWLESQLPKDEILTRYLNAAYFGAGVYGADAATQRYFGKPAKDLTLSEAAMLAGLVRAPSQLAPHRNLDGARGRAAQVLDAMVETGAVTKAEADAAKRAPATVRVPTETPVGTNYFVDNVADSVRTLIGAGPADATVRTTLDLTLQNIAESVIARRLDQDGERRKVSQGALVAMATDGAILAMVGGRDYADSQFNRVTQAKRQPGSLFKLFVYLTALREGYRPDSTLVDRPTQVGEWEPENYGGRYRGAVTLRSAFAHSINTVAVQLAEAVGMPAVIETARGLGITSDLPNLPSLALGSAETTLLELTRAYAAVAAGAETVEPYGVRQILAREQPLYTRPQTAPTPARDQAARTGMLDLLSAVVREGTGKNARVSVPAGGKTGTTQDSRDAWFIGFAGDLVVGVWLGNDDNSPMAGVTGGDLPALIWHDFVTQALAARAKAGRPETARPAPAPPAPRPEAASIAEPEADPRANRDQAARAVLRGTPGVIDTGTLDFDGRTVRLIGVDGLSGRNARELGRYLRRRDVACAPAGEGGAYRCSLDGQDLSELILFNGGGRASADATPDLLAAEEQARSNRIGIWRR</sequence>
<reference evidence="18 19" key="1">
    <citation type="submission" date="2019-04" db="EMBL/GenBank/DDBJ databases">
        <authorList>
            <person name="Feng G."/>
            <person name="Zhu H."/>
        </authorList>
    </citation>
    <scope>NUCLEOTIDE SEQUENCE [LARGE SCALE GENOMIC DNA]</scope>
    <source>
        <strain evidence="18 19">6HR-1</strain>
    </source>
</reference>
<evidence type="ECO:0000256" key="7">
    <source>
        <dbReference type="ARBA" id="ARBA00022679"/>
    </source>
</evidence>
<dbReference type="Gene3D" id="3.40.710.10">
    <property type="entry name" value="DD-peptidase/beta-lactamase superfamily"/>
    <property type="match status" value="1"/>
</dbReference>
<dbReference type="SUPFAM" id="SSF53955">
    <property type="entry name" value="Lysozyme-like"/>
    <property type="match status" value="1"/>
</dbReference>
<feature type="region of interest" description="Disordered" evidence="15">
    <location>
        <begin position="1"/>
        <end position="57"/>
    </location>
</feature>
<dbReference type="Pfam" id="PF00905">
    <property type="entry name" value="Transpeptidase"/>
    <property type="match status" value="1"/>
</dbReference>
<evidence type="ECO:0000256" key="5">
    <source>
        <dbReference type="ARBA" id="ARBA00022670"/>
    </source>
</evidence>
<dbReference type="PANTHER" id="PTHR32282:SF33">
    <property type="entry name" value="PEPTIDOGLYCAN GLYCOSYLTRANSFERASE"/>
    <property type="match status" value="1"/>
</dbReference>
<dbReference type="Gene3D" id="1.10.3810.10">
    <property type="entry name" value="Biosynthetic peptidoglycan transglycosylase-like"/>
    <property type="match status" value="1"/>
</dbReference>
<keyword evidence="12" id="KW-0961">Cell wall biogenesis/degradation</keyword>
<keyword evidence="9" id="KW-0133">Cell shape</keyword>
<dbReference type="GO" id="GO:0030288">
    <property type="term" value="C:outer membrane-bounded periplasmic space"/>
    <property type="evidence" value="ECO:0007669"/>
    <property type="project" value="TreeGrafter"/>
</dbReference>
<dbReference type="GO" id="GO:0008658">
    <property type="term" value="F:penicillin binding"/>
    <property type="evidence" value="ECO:0007669"/>
    <property type="project" value="InterPro"/>
</dbReference>
<comment type="pathway">
    <text evidence="1">Cell wall biogenesis; peptidoglycan biosynthesis.</text>
</comment>
<evidence type="ECO:0000256" key="11">
    <source>
        <dbReference type="ARBA" id="ARBA00023268"/>
    </source>
</evidence>
<dbReference type="OrthoDB" id="9766909at2"/>
<dbReference type="InterPro" id="IPR035437">
    <property type="entry name" value="SNase_OB-fold_sf"/>
</dbReference>
<evidence type="ECO:0000256" key="10">
    <source>
        <dbReference type="ARBA" id="ARBA00022984"/>
    </source>
</evidence>
<evidence type="ECO:0000256" key="8">
    <source>
        <dbReference type="ARBA" id="ARBA00022801"/>
    </source>
</evidence>
<evidence type="ECO:0000259" key="17">
    <source>
        <dbReference type="Pfam" id="PF00912"/>
    </source>
</evidence>
<dbReference type="SUPFAM" id="SSF50199">
    <property type="entry name" value="Staphylococcal nuclease"/>
    <property type="match status" value="1"/>
</dbReference>
<dbReference type="InterPro" id="IPR001264">
    <property type="entry name" value="Glyco_trans_51"/>
</dbReference>
<keyword evidence="4" id="KW-0121">Carboxypeptidase</keyword>
<feature type="compositionally biased region" description="Low complexity" evidence="15">
    <location>
        <begin position="26"/>
        <end position="57"/>
    </location>
</feature>
<comment type="similarity">
    <text evidence="2">In the C-terminal section; belongs to the transpeptidase family.</text>
</comment>
<evidence type="ECO:0000256" key="15">
    <source>
        <dbReference type="SAM" id="MobiDB-lite"/>
    </source>
</evidence>
<accession>A0A4Z0NSA6</accession>
<feature type="domain" description="Penicillin-binding protein transpeptidase" evidence="16">
    <location>
        <begin position="439"/>
        <end position="666"/>
    </location>
</feature>
<dbReference type="EMBL" id="SRLB01000007">
    <property type="protein sequence ID" value="TGD99800.1"/>
    <property type="molecule type" value="Genomic_DNA"/>
</dbReference>
<dbReference type="FunFam" id="1.10.3810.10:FF:000001">
    <property type="entry name" value="Penicillin-binding protein 1A"/>
    <property type="match status" value="1"/>
</dbReference>
<dbReference type="GO" id="GO:0006508">
    <property type="term" value="P:proteolysis"/>
    <property type="evidence" value="ECO:0007669"/>
    <property type="project" value="UniProtKB-KW"/>
</dbReference>
<evidence type="ECO:0000256" key="4">
    <source>
        <dbReference type="ARBA" id="ARBA00022645"/>
    </source>
</evidence>
<dbReference type="GO" id="GO:0008360">
    <property type="term" value="P:regulation of cell shape"/>
    <property type="evidence" value="ECO:0007669"/>
    <property type="project" value="UniProtKB-KW"/>
</dbReference>
<evidence type="ECO:0000313" key="18">
    <source>
        <dbReference type="EMBL" id="TGD99800.1"/>
    </source>
</evidence>
<proteinExistence type="inferred from homology"/>
<protein>
    <submittedName>
        <fullName evidence="18">PBP1A family penicillin-binding protein</fullName>
    </submittedName>
</protein>
<comment type="catalytic activity">
    <reaction evidence="13">
        <text>Preferential cleavage: (Ac)2-L-Lys-D-Ala-|-D-Ala. Also transpeptidation of peptidyl-alanyl moieties that are N-acyl substituents of D-alanine.</text>
        <dbReference type="EC" id="3.4.16.4"/>
    </reaction>
</comment>
<dbReference type="GO" id="GO:0009002">
    <property type="term" value="F:serine-type D-Ala-D-Ala carboxypeptidase activity"/>
    <property type="evidence" value="ECO:0007669"/>
    <property type="project" value="UniProtKB-EC"/>
</dbReference>
<name>A0A4Z0NSA6_9HYPH</name>
<evidence type="ECO:0000256" key="9">
    <source>
        <dbReference type="ARBA" id="ARBA00022960"/>
    </source>
</evidence>
<comment type="catalytic activity">
    <reaction evidence="14">
        <text>[GlcNAc-(1-&gt;4)-Mur2Ac(oyl-L-Ala-gamma-D-Glu-L-Lys-D-Ala-D-Ala)](n)-di-trans,octa-cis-undecaprenyl diphosphate + beta-D-GlcNAc-(1-&gt;4)-Mur2Ac(oyl-L-Ala-gamma-D-Glu-L-Lys-D-Ala-D-Ala)-di-trans,octa-cis-undecaprenyl diphosphate = [GlcNAc-(1-&gt;4)-Mur2Ac(oyl-L-Ala-gamma-D-Glu-L-Lys-D-Ala-D-Ala)](n+1)-di-trans,octa-cis-undecaprenyl diphosphate + di-trans,octa-cis-undecaprenyl diphosphate + H(+)</text>
        <dbReference type="Rhea" id="RHEA:23708"/>
        <dbReference type="Rhea" id="RHEA-COMP:9602"/>
        <dbReference type="Rhea" id="RHEA-COMP:9603"/>
        <dbReference type="ChEBI" id="CHEBI:15378"/>
        <dbReference type="ChEBI" id="CHEBI:58405"/>
        <dbReference type="ChEBI" id="CHEBI:60033"/>
        <dbReference type="ChEBI" id="CHEBI:78435"/>
        <dbReference type="EC" id="2.4.99.28"/>
    </reaction>
</comment>
<feature type="domain" description="Glycosyl transferase family 51" evidence="17">
    <location>
        <begin position="192"/>
        <end position="351"/>
    </location>
</feature>
<dbReference type="NCBIfam" id="TIGR02074">
    <property type="entry name" value="PBP_1a_fam"/>
    <property type="match status" value="1"/>
</dbReference>
<dbReference type="InterPro" id="IPR001460">
    <property type="entry name" value="PCN-bd_Tpept"/>
</dbReference>
<evidence type="ECO:0000256" key="13">
    <source>
        <dbReference type="ARBA" id="ARBA00034000"/>
    </source>
</evidence>
<comment type="similarity">
    <text evidence="3">In the N-terminal section; belongs to the glycosyltransferase 51 family.</text>
</comment>
<keyword evidence="11" id="KW-0511">Multifunctional enzyme</keyword>
<evidence type="ECO:0000259" key="16">
    <source>
        <dbReference type="Pfam" id="PF00905"/>
    </source>
</evidence>
<dbReference type="AlphaFoldDB" id="A0A4Z0NSA6"/>
<evidence type="ECO:0000256" key="2">
    <source>
        <dbReference type="ARBA" id="ARBA00007090"/>
    </source>
</evidence>
<dbReference type="InterPro" id="IPR012338">
    <property type="entry name" value="Beta-lactam/transpept-like"/>
</dbReference>
<dbReference type="GO" id="GO:0071555">
    <property type="term" value="P:cell wall organization"/>
    <property type="evidence" value="ECO:0007669"/>
    <property type="project" value="UniProtKB-KW"/>
</dbReference>
<keyword evidence="19" id="KW-1185">Reference proteome</keyword>
<dbReference type="SUPFAM" id="SSF56601">
    <property type="entry name" value="beta-lactamase/transpeptidase-like"/>
    <property type="match status" value="1"/>
</dbReference>
<dbReference type="InterPro" id="IPR023346">
    <property type="entry name" value="Lysozyme-like_dom_sf"/>
</dbReference>
<evidence type="ECO:0000256" key="12">
    <source>
        <dbReference type="ARBA" id="ARBA00023316"/>
    </source>
</evidence>
<dbReference type="RefSeq" id="WP_135414792.1">
    <property type="nucleotide sequence ID" value="NZ_SRLB01000007.1"/>
</dbReference>
<organism evidence="18 19">
    <name type="scientific">Methylobacterium nonmethylotrophicum</name>
    <dbReference type="NCBI Taxonomy" id="1141884"/>
    <lineage>
        <taxon>Bacteria</taxon>
        <taxon>Pseudomonadati</taxon>
        <taxon>Pseudomonadota</taxon>
        <taxon>Alphaproteobacteria</taxon>
        <taxon>Hyphomicrobiales</taxon>
        <taxon>Methylobacteriaceae</taxon>
        <taxon>Methylobacterium</taxon>
    </lineage>
</organism>
<dbReference type="GO" id="GO:0008955">
    <property type="term" value="F:peptidoglycan glycosyltransferase activity"/>
    <property type="evidence" value="ECO:0007669"/>
    <property type="project" value="UniProtKB-EC"/>
</dbReference>
<keyword evidence="7" id="KW-0808">Transferase</keyword>
<dbReference type="InterPro" id="IPR050396">
    <property type="entry name" value="Glycosyltr_51/Transpeptidase"/>
</dbReference>
<keyword evidence="8" id="KW-0378">Hydrolase</keyword>
<evidence type="ECO:0000256" key="3">
    <source>
        <dbReference type="ARBA" id="ARBA00007739"/>
    </source>
</evidence>